<name>A0A0D0CTS2_9AGAM</name>
<keyword evidence="1" id="KW-0472">Membrane</keyword>
<dbReference type="EMBL" id="KN826463">
    <property type="protein sequence ID" value="KIK78823.1"/>
    <property type="molecule type" value="Genomic_DNA"/>
</dbReference>
<dbReference type="AlphaFoldDB" id="A0A0D0CTS2"/>
<dbReference type="STRING" id="930991.A0A0D0CTS2"/>
<organism evidence="2 3">
    <name type="scientific">Paxillus rubicundulus Ve08.2h10</name>
    <dbReference type="NCBI Taxonomy" id="930991"/>
    <lineage>
        <taxon>Eukaryota</taxon>
        <taxon>Fungi</taxon>
        <taxon>Dikarya</taxon>
        <taxon>Basidiomycota</taxon>
        <taxon>Agaricomycotina</taxon>
        <taxon>Agaricomycetes</taxon>
        <taxon>Agaricomycetidae</taxon>
        <taxon>Boletales</taxon>
        <taxon>Paxilineae</taxon>
        <taxon>Paxillaceae</taxon>
        <taxon>Paxillus</taxon>
    </lineage>
</organism>
<keyword evidence="3" id="KW-1185">Reference proteome</keyword>
<keyword evidence="1" id="KW-1133">Transmembrane helix</keyword>
<protein>
    <submittedName>
        <fullName evidence="2">Uncharacterized protein</fullName>
    </submittedName>
</protein>
<reference evidence="2 3" key="1">
    <citation type="submission" date="2014-04" db="EMBL/GenBank/DDBJ databases">
        <authorList>
            <consortium name="DOE Joint Genome Institute"/>
            <person name="Kuo A."/>
            <person name="Kohler A."/>
            <person name="Jargeat P."/>
            <person name="Nagy L.G."/>
            <person name="Floudas D."/>
            <person name="Copeland A."/>
            <person name="Barry K.W."/>
            <person name="Cichocki N."/>
            <person name="Veneault-Fourrey C."/>
            <person name="LaButti K."/>
            <person name="Lindquist E.A."/>
            <person name="Lipzen A."/>
            <person name="Lundell T."/>
            <person name="Morin E."/>
            <person name="Murat C."/>
            <person name="Sun H."/>
            <person name="Tunlid A."/>
            <person name="Henrissat B."/>
            <person name="Grigoriev I.V."/>
            <person name="Hibbett D.S."/>
            <person name="Martin F."/>
            <person name="Nordberg H.P."/>
            <person name="Cantor M.N."/>
            <person name="Hua S.X."/>
        </authorList>
    </citation>
    <scope>NUCLEOTIDE SEQUENCE [LARGE SCALE GENOMIC DNA]</scope>
    <source>
        <strain evidence="2 3">Ve08.2h10</strain>
    </source>
</reference>
<reference evidence="3" key="2">
    <citation type="submission" date="2015-01" db="EMBL/GenBank/DDBJ databases">
        <title>Evolutionary Origins and Diversification of the Mycorrhizal Mutualists.</title>
        <authorList>
            <consortium name="DOE Joint Genome Institute"/>
            <consortium name="Mycorrhizal Genomics Consortium"/>
            <person name="Kohler A."/>
            <person name="Kuo A."/>
            <person name="Nagy L.G."/>
            <person name="Floudas D."/>
            <person name="Copeland A."/>
            <person name="Barry K.W."/>
            <person name="Cichocki N."/>
            <person name="Veneault-Fourrey C."/>
            <person name="LaButti K."/>
            <person name="Lindquist E.A."/>
            <person name="Lipzen A."/>
            <person name="Lundell T."/>
            <person name="Morin E."/>
            <person name="Murat C."/>
            <person name="Riley R."/>
            <person name="Ohm R."/>
            <person name="Sun H."/>
            <person name="Tunlid A."/>
            <person name="Henrissat B."/>
            <person name="Grigoriev I.V."/>
            <person name="Hibbett D.S."/>
            <person name="Martin F."/>
        </authorList>
    </citation>
    <scope>NUCLEOTIDE SEQUENCE [LARGE SCALE GENOMIC DNA]</scope>
    <source>
        <strain evidence="3">Ve08.2h10</strain>
    </source>
</reference>
<dbReference type="Proteomes" id="UP000054538">
    <property type="component" value="Unassembled WGS sequence"/>
</dbReference>
<evidence type="ECO:0000313" key="2">
    <source>
        <dbReference type="EMBL" id="KIK78823.1"/>
    </source>
</evidence>
<dbReference type="InParanoid" id="A0A0D0CTS2"/>
<accession>A0A0D0CTS2</accession>
<dbReference type="HOGENOM" id="CLU_003292_1_3_1"/>
<gene>
    <name evidence="2" type="ORF">PAXRUDRAFT_162964</name>
</gene>
<evidence type="ECO:0000256" key="1">
    <source>
        <dbReference type="SAM" id="Phobius"/>
    </source>
</evidence>
<sequence>DPQATFQNHIAVNGPPMDSHLFTYRHKGGHCPLTKLKFTTPLSSTAKKAGIKPLQGHGIHISSTLKYLLHNVNFNITKIKGWWASDTFLIYLCHHTQILLLVVISHSVHILHFILFIQH</sequence>
<feature type="transmembrane region" description="Helical" evidence="1">
    <location>
        <begin position="98"/>
        <end position="117"/>
    </location>
</feature>
<keyword evidence="1" id="KW-0812">Transmembrane</keyword>
<proteinExistence type="predicted"/>
<evidence type="ECO:0000313" key="3">
    <source>
        <dbReference type="Proteomes" id="UP000054538"/>
    </source>
</evidence>
<feature type="non-terminal residue" evidence="2">
    <location>
        <position position="1"/>
    </location>
</feature>